<protein>
    <submittedName>
        <fullName evidence="2">Transposase DDE domain group 1</fullName>
    </submittedName>
</protein>
<dbReference type="NCBIfam" id="NF033539">
    <property type="entry name" value="transpos_IS1380"/>
    <property type="match status" value="1"/>
</dbReference>
<evidence type="ECO:0000259" key="1">
    <source>
        <dbReference type="Pfam" id="PF13701"/>
    </source>
</evidence>
<dbReference type="Pfam" id="PF13701">
    <property type="entry name" value="DDE_Tnp_1_4"/>
    <property type="match status" value="1"/>
</dbReference>
<dbReference type="InterPro" id="IPR012337">
    <property type="entry name" value="RNaseH-like_sf"/>
</dbReference>
<name>A0A1X7NKR9_9LACT</name>
<dbReference type="RefSeq" id="WP_085560110.1">
    <property type="nucleotide sequence ID" value="NZ_FOAH01000013.1"/>
</dbReference>
<accession>A0A1X7NKR9</accession>
<dbReference type="SUPFAM" id="SSF53098">
    <property type="entry name" value="Ribonuclease H-like"/>
    <property type="match status" value="1"/>
</dbReference>
<keyword evidence="3" id="KW-1185">Reference proteome</keyword>
<dbReference type="EMBL" id="FXBJ01000002">
    <property type="protein sequence ID" value="SMH37857.1"/>
    <property type="molecule type" value="Genomic_DNA"/>
</dbReference>
<gene>
    <name evidence="2" type="ORF">SAMN04488700_2068</name>
</gene>
<dbReference type="InterPro" id="IPR047960">
    <property type="entry name" value="Transpos_IS1380"/>
</dbReference>
<evidence type="ECO:0000313" key="2">
    <source>
        <dbReference type="EMBL" id="SMH37857.1"/>
    </source>
</evidence>
<reference evidence="2 3" key="1">
    <citation type="submission" date="2017-04" db="EMBL/GenBank/DDBJ databases">
        <authorList>
            <person name="Afonso C.L."/>
            <person name="Miller P.J."/>
            <person name="Scott M.A."/>
            <person name="Spackman E."/>
            <person name="Goraichik I."/>
            <person name="Dimitrov K.M."/>
            <person name="Suarez D.L."/>
            <person name="Swayne D.E."/>
        </authorList>
    </citation>
    <scope>NUCLEOTIDE SEQUENCE [LARGE SCALE GENOMIC DNA]</scope>
    <source>
        <strain evidence="2 3">LMG26642</strain>
    </source>
</reference>
<sequence>MATLHENHLIFNSQMSISNNGGNLPTDSGLILAKEFMHKINFTKVLKEKLTINDNRLYYKHDNYSIIEQLLFQLIAGYKTDSSADILSKDPIFQSVLGKERLASQPSISRLWDRLSQENIDQLQEVNQVLIDKVRTTRNTNELIFDLDSTHSDTFGYQENTNYNAHYQTNGYHPLVAFDGLTGDFLKAELRSGNVYTSNGVGDFVRPLFEHYQETTPVNTILVRADSGFATPDLYEICEEFQSFYVIRLKSNRNLGKIAEQFVFIDDNHDWTKKEVRYISTIYQAKSWKKPRRLCIKSTREANELIARHEFVLTNLSENTSAEIVFGTYSKRGTMENYIKEAKNGFYFDKTDSPRFLENHARMMLSLLAYNIINFMRTLCFTKETKGFQVSTIRLFLFKIAGKFVRSGRKTVIKLSSYHVHQELFYKILQNIQYLRWR</sequence>
<dbReference type="InterPro" id="IPR025668">
    <property type="entry name" value="Tnp_DDE_dom"/>
</dbReference>
<dbReference type="OrthoDB" id="6627885at2"/>
<dbReference type="AlphaFoldDB" id="A0A1X7NKR9"/>
<proteinExistence type="predicted"/>
<feature type="domain" description="Transposase DDE" evidence="1">
    <location>
        <begin position="9"/>
        <end position="436"/>
    </location>
</feature>
<dbReference type="Proteomes" id="UP000193435">
    <property type="component" value="Unassembled WGS sequence"/>
</dbReference>
<organism evidence="2 3">
    <name type="scientific">Carnobacterium iners</name>
    <dbReference type="NCBI Taxonomy" id="1073423"/>
    <lineage>
        <taxon>Bacteria</taxon>
        <taxon>Bacillati</taxon>
        <taxon>Bacillota</taxon>
        <taxon>Bacilli</taxon>
        <taxon>Lactobacillales</taxon>
        <taxon>Carnobacteriaceae</taxon>
        <taxon>Carnobacterium</taxon>
    </lineage>
</organism>
<evidence type="ECO:0000313" key="3">
    <source>
        <dbReference type="Proteomes" id="UP000193435"/>
    </source>
</evidence>